<dbReference type="NCBIfam" id="NF007637">
    <property type="entry name" value="PRK10302.1"/>
    <property type="match status" value="1"/>
</dbReference>
<evidence type="ECO:0000313" key="3">
    <source>
        <dbReference type="Proteomes" id="UP000255169"/>
    </source>
</evidence>
<dbReference type="EMBL" id="UHJG01000001">
    <property type="protein sequence ID" value="SUP99287.1"/>
    <property type="molecule type" value="Genomic_DNA"/>
</dbReference>
<dbReference type="InterPro" id="IPR002763">
    <property type="entry name" value="DUF72"/>
</dbReference>
<accession>A0A0A8VHC5</accession>
<dbReference type="Proteomes" id="UP000255169">
    <property type="component" value="Unassembled WGS sequence"/>
</dbReference>
<dbReference type="Pfam" id="PF01904">
    <property type="entry name" value="DUF72"/>
    <property type="match status" value="1"/>
</dbReference>
<dbReference type="RefSeq" id="WP_004719773.1">
    <property type="nucleotide sequence ID" value="NZ_CCYO01000033.1"/>
</dbReference>
<evidence type="ECO:0000313" key="2">
    <source>
        <dbReference type="EMBL" id="SUP99287.1"/>
    </source>
</evidence>
<name>A0A0A8VHC5_YERRU</name>
<protein>
    <submittedName>
        <fullName evidence="2">Protein of uncharacterized function DUF72</fullName>
    </submittedName>
</protein>
<proteinExistence type="predicted"/>
<dbReference type="Gene3D" id="3.20.20.410">
    <property type="entry name" value="Protein of unknown function UPF0759"/>
    <property type="match status" value="1"/>
</dbReference>
<dbReference type="EMBL" id="LN681231">
    <property type="protein sequence ID" value="CEK27374.1"/>
    <property type="molecule type" value="Genomic_DNA"/>
</dbReference>
<reference evidence="1" key="1">
    <citation type="journal article" date="2015" name="Genome Announc.">
        <title>Complete Genome Sequence of Yersinia ruckeri Strain CSF007-82, Etiologic Agent of Red Mouth Disease in Salmonid Fish.</title>
        <authorList>
            <person name="Nelson M.C."/>
            <person name="LaPatra S.E."/>
            <person name="Welch T.J."/>
            <person name="Graf J."/>
        </authorList>
    </citation>
    <scope>NUCLEOTIDE SEQUENCE</scope>
    <source>
        <strain evidence="1">CSF007-82</strain>
    </source>
</reference>
<dbReference type="AlphaFoldDB" id="A0A0A8VHC5"/>
<sequence length="271" mass="31405">MYIGLPQWQHSAWSRLGLQDLADYSRYFNCVEGNTTFYALPKPEIVRRWRDMTPDTFRFCFKFPSTISHQAALRQCETELATFYQTLAPLHDRIGQLWLQLPAAFGPNELPRLWQFLDKLPTEFSYGVEIRHPAFFAKGSEERALNQGLHQRQINRVILDSRPIHSAAPVTVRVREAQSKKPKLPVHAVVTGKHPMVRFIGGNRLDENLALFAPWLQKLRQWEPLYPPYLFIHTPDNGDSPQQAQKIWQQLSALIPSLPAPPDWPEQNTLF</sequence>
<dbReference type="PANTHER" id="PTHR30348:SF9">
    <property type="entry name" value="UPF0759 PROTEIN YECE"/>
    <property type="match status" value="1"/>
</dbReference>
<keyword evidence="3" id="KW-1185">Reference proteome</keyword>
<evidence type="ECO:0000313" key="1">
    <source>
        <dbReference type="EMBL" id="CEK27374.1"/>
    </source>
</evidence>
<reference evidence="2 3" key="2">
    <citation type="submission" date="2018-06" db="EMBL/GenBank/DDBJ databases">
        <authorList>
            <consortium name="Pathogen Informatics"/>
            <person name="Doyle S."/>
        </authorList>
    </citation>
    <scope>NUCLEOTIDE SEQUENCE [LARGE SCALE GENOMIC DNA]</scope>
    <source>
        <strain evidence="2 3">NCTC10476</strain>
    </source>
</reference>
<dbReference type="SUPFAM" id="SSF117396">
    <property type="entry name" value="TM1631-like"/>
    <property type="match status" value="1"/>
</dbReference>
<gene>
    <name evidence="2" type="primary">yecE</name>
    <name evidence="1" type="ORF">CSF007_8100</name>
    <name evidence="2" type="ORF">NCTC10476_00515</name>
</gene>
<dbReference type="PANTHER" id="PTHR30348">
    <property type="entry name" value="UNCHARACTERIZED PROTEIN YECE"/>
    <property type="match status" value="1"/>
</dbReference>
<dbReference type="InterPro" id="IPR036520">
    <property type="entry name" value="UPF0759_sf"/>
</dbReference>
<dbReference type="OrthoDB" id="9780310at2"/>
<organism evidence="1">
    <name type="scientific">Yersinia ruckeri</name>
    <dbReference type="NCBI Taxonomy" id="29486"/>
    <lineage>
        <taxon>Bacteria</taxon>
        <taxon>Pseudomonadati</taxon>
        <taxon>Pseudomonadota</taxon>
        <taxon>Gammaproteobacteria</taxon>
        <taxon>Enterobacterales</taxon>
        <taxon>Yersiniaceae</taxon>
        <taxon>Yersinia</taxon>
    </lineage>
</organism>
<dbReference type="GeneID" id="66879321"/>